<evidence type="ECO:0000313" key="3">
    <source>
        <dbReference type="EMBL" id="CDP22401.1"/>
    </source>
</evidence>
<dbReference type="RefSeq" id="XP_001912278.1">
    <property type="nucleotide sequence ID" value="XM_001912243.1"/>
</dbReference>
<name>B2A9L0_PODAN</name>
<dbReference type="GeneID" id="6196948"/>
<reference evidence="2 4" key="1">
    <citation type="journal article" date="2008" name="Genome Biol.">
        <title>The genome sequence of the model ascomycete fungus Podospora anserina.</title>
        <authorList>
            <person name="Espagne E."/>
            <person name="Lespinet O."/>
            <person name="Malagnac F."/>
            <person name="Da Silva C."/>
            <person name="Jaillon O."/>
            <person name="Porcel B.M."/>
            <person name="Couloux A."/>
            <person name="Aury J.-M."/>
            <person name="Segurens B."/>
            <person name="Poulain J."/>
            <person name="Anthouard V."/>
            <person name="Grossetete S."/>
            <person name="Khalili H."/>
            <person name="Coppin E."/>
            <person name="Dequard-Chablat M."/>
            <person name="Picard M."/>
            <person name="Contamine V."/>
            <person name="Arnaise S."/>
            <person name="Bourdais A."/>
            <person name="Berteaux-Lecellier V."/>
            <person name="Gautheret D."/>
            <person name="de Vries R.P."/>
            <person name="Battaglia E."/>
            <person name="Coutinho P.M."/>
            <person name="Danchin E.G.J."/>
            <person name="Henrissat B."/>
            <person name="El Khoury R."/>
            <person name="Sainsard-Chanet A."/>
            <person name="Boivin A."/>
            <person name="Pinan-Lucarre B."/>
            <person name="Sellem C.H."/>
            <person name="Debuchy R."/>
            <person name="Wincker P."/>
            <person name="Weissenbach J."/>
            <person name="Silar P."/>
        </authorList>
    </citation>
    <scope>NUCLEOTIDE SEQUENCE [LARGE SCALE GENOMIC DNA]</scope>
    <source>
        <strain evidence="4">S / ATCC MYA-4624 / DSM 980 / FGSC 10383</strain>
        <strain evidence="2">S mat+</strain>
    </source>
</reference>
<feature type="region of interest" description="Disordered" evidence="1">
    <location>
        <begin position="1"/>
        <end position="29"/>
    </location>
</feature>
<keyword evidence="4" id="KW-1185">Reference proteome</keyword>
<dbReference type="KEGG" id="pan:PODANSg09324"/>
<reference evidence="2" key="2">
    <citation type="submission" date="2008-07" db="EMBL/GenBank/DDBJ databases">
        <authorList>
            <person name="Genoscope - CEA"/>
        </authorList>
    </citation>
    <scope>NUCLEOTIDE SEQUENCE</scope>
    <source>
        <strain evidence="2">S mat+</strain>
    </source>
</reference>
<feature type="compositionally biased region" description="Low complexity" evidence="1">
    <location>
        <begin position="123"/>
        <end position="140"/>
    </location>
</feature>
<proteinExistence type="predicted"/>
<feature type="region of interest" description="Disordered" evidence="1">
    <location>
        <begin position="110"/>
        <end position="140"/>
    </location>
</feature>
<evidence type="ECO:0000256" key="1">
    <source>
        <dbReference type="SAM" id="MobiDB-lite"/>
    </source>
</evidence>
<evidence type="ECO:0000313" key="4">
    <source>
        <dbReference type="Proteomes" id="UP000001197"/>
    </source>
</evidence>
<sequence>MKEEEGSQNPNNLPVIPPPSNNANHGAPPTAAASLRALTASLERLSGHVEIMSSQIATLNSSMVTMTANMDKMSATMERTTDNLWTLNATIDKVHGSLDKMLKTVQEPGRIGTVQGNGNGQPQLTQQQQATQQQKARQASQLRARQQQYAQQQLSQQQLAQQQFAQQQFAQQQFAQQQRAPMNFAAEPLQQPSIHTQQPQGFATAPTFEFWNGTHMATASGQQNQNTAFGNGLAAIAPMRSQARHVSGPLQFPLMTQDQTGAAGTDDVFNGFAHPQIFGMPEDVAKKRRREDY</sequence>
<dbReference type="Proteomes" id="UP000001197">
    <property type="component" value="Chromosome 1"/>
</dbReference>
<organism evidence="2">
    <name type="scientific">Podospora anserina (strain S / ATCC MYA-4624 / DSM 980 / FGSC 10383)</name>
    <name type="common">Pleurage anserina</name>
    <dbReference type="NCBI Taxonomy" id="515849"/>
    <lineage>
        <taxon>Eukaryota</taxon>
        <taxon>Fungi</taxon>
        <taxon>Dikarya</taxon>
        <taxon>Ascomycota</taxon>
        <taxon>Pezizomycotina</taxon>
        <taxon>Sordariomycetes</taxon>
        <taxon>Sordariomycetidae</taxon>
        <taxon>Sordariales</taxon>
        <taxon>Podosporaceae</taxon>
        <taxon>Podospora</taxon>
        <taxon>Podospora anserina</taxon>
    </lineage>
</organism>
<dbReference type="EMBL" id="FO904936">
    <property type="protein sequence ID" value="CDP22401.1"/>
    <property type="molecule type" value="Genomic_DNA"/>
</dbReference>
<reference evidence="4" key="3">
    <citation type="journal article" date="2014" name="Genetics">
        <title>Maintaining two mating types: Structure of the mating type locus and its role in heterokaryosis in Podospora anserina.</title>
        <authorList>
            <person name="Grognet P."/>
            <person name="Bidard F."/>
            <person name="Kuchly C."/>
            <person name="Tong L.C.H."/>
            <person name="Coppin E."/>
            <person name="Benkhali J.A."/>
            <person name="Couloux A."/>
            <person name="Wincker P."/>
            <person name="Debuchy R."/>
            <person name="Silar P."/>
        </authorList>
    </citation>
    <scope>GENOME REANNOTATION</scope>
    <source>
        <strain evidence="4">S / ATCC MYA-4624 / DSM 980 / FGSC 10383</strain>
    </source>
</reference>
<evidence type="ECO:0000313" key="2">
    <source>
        <dbReference type="EMBL" id="CAP59757.1"/>
    </source>
</evidence>
<gene>
    <name evidence="2" type="ORF">PODANS_1_58</name>
</gene>
<dbReference type="HOGENOM" id="CLU_950359_0_0_1"/>
<dbReference type="EMBL" id="CU633438">
    <property type="protein sequence ID" value="CAP59757.1"/>
    <property type="molecule type" value="Genomic_DNA"/>
</dbReference>
<reference evidence="3" key="4">
    <citation type="submission" date="2015-04" db="EMBL/GenBank/DDBJ databases">
        <title>Maintaining two mating types: Structure of the mating type locus and its role in heterokaryosis in Podospora anserina.</title>
        <authorList>
            <person name="Grognet P."/>
            <person name="Bidard F."/>
            <person name="Kuchly C."/>
            <person name="Chan Ho Tong L."/>
            <person name="Coppin E."/>
            <person name="Ait Benkhali J."/>
            <person name="Couloux A."/>
            <person name="Wincker P."/>
            <person name="Debuchy R."/>
            <person name="Silar P."/>
        </authorList>
    </citation>
    <scope>NUCLEOTIDE SEQUENCE</scope>
</reference>
<dbReference type="VEuPathDB" id="FungiDB:PODANS_1_58"/>
<dbReference type="AlphaFoldDB" id="B2A9L0"/>
<accession>B2A9L0</accession>
<dbReference type="OrthoDB" id="10633419at2759"/>
<protein>
    <submittedName>
        <fullName evidence="2">Podospora anserina S mat+ genomic DNA chromosome 1, supercontig 1</fullName>
    </submittedName>
</protein>